<evidence type="ECO:0000313" key="6">
    <source>
        <dbReference type="EMBL" id="CAB5069895.1"/>
    </source>
</evidence>
<evidence type="ECO:0000313" key="1">
    <source>
        <dbReference type="EMBL" id="CAB4706939.1"/>
    </source>
</evidence>
<accession>A0A6J6VN71</accession>
<dbReference type="EMBL" id="CAFBPG010000108">
    <property type="protein sequence ID" value="CAB5017646.1"/>
    <property type="molecule type" value="Genomic_DNA"/>
</dbReference>
<dbReference type="EMBL" id="CAFBOE010000096">
    <property type="protein sequence ID" value="CAB4979650.1"/>
    <property type="molecule type" value="Genomic_DNA"/>
</dbReference>
<organism evidence="2">
    <name type="scientific">freshwater metagenome</name>
    <dbReference type="NCBI Taxonomy" id="449393"/>
    <lineage>
        <taxon>unclassified sequences</taxon>
        <taxon>metagenomes</taxon>
        <taxon>ecological metagenomes</taxon>
    </lineage>
</organism>
<dbReference type="EMBL" id="CAFBJH010000034">
    <property type="protein sequence ID" value="CAB4850006.1"/>
    <property type="molecule type" value="Genomic_DNA"/>
</dbReference>
<evidence type="ECO:0000313" key="3">
    <source>
        <dbReference type="EMBL" id="CAB4850006.1"/>
    </source>
</evidence>
<dbReference type="EMBL" id="CAEZZZ010000004">
    <property type="protein sequence ID" value="CAB4771917.1"/>
    <property type="molecule type" value="Genomic_DNA"/>
</dbReference>
<proteinExistence type="predicted"/>
<protein>
    <submittedName>
        <fullName evidence="2">Unannotated protein</fullName>
    </submittedName>
</protein>
<dbReference type="Gene3D" id="1.10.4030.10">
    <property type="entry name" value="Porin chaperone SurA, peptide-binding domain"/>
    <property type="match status" value="1"/>
</dbReference>
<dbReference type="InterPro" id="IPR027304">
    <property type="entry name" value="Trigger_fact/SurA_dom_sf"/>
</dbReference>
<sequence>MKKILVALTIASALILTGCSHVNVAATVGSTKITQAELQKSIDTVLAERVGIDQSGMQLQTGEDLTRGQLRFHLISVLFHQIATEAKIQVSKAEIDARRASIVNQVGGEKGLPQALVSANIASVDLDAYLELLILSDKVGQAAQAAGVPANSVNDEIQKLVAGKAQSAKIDINPRYGKWDYAMADIVAVDSASPATSPATTP</sequence>
<dbReference type="PROSITE" id="PS51257">
    <property type="entry name" value="PROKAR_LIPOPROTEIN"/>
    <property type="match status" value="1"/>
</dbReference>
<dbReference type="SUPFAM" id="SSF109998">
    <property type="entry name" value="Triger factor/SurA peptide-binding domain-like"/>
    <property type="match status" value="1"/>
</dbReference>
<dbReference type="EMBL" id="CAEZXT010000102">
    <property type="protein sequence ID" value="CAB4706939.1"/>
    <property type="molecule type" value="Genomic_DNA"/>
</dbReference>
<dbReference type="AlphaFoldDB" id="A0A6J6VN71"/>
<reference evidence="2" key="1">
    <citation type="submission" date="2020-05" db="EMBL/GenBank/DDBJ databases">
        <authorList>
            <person name="Chiriac C."/>
            <person name="Salcher M."/>
            <person name="Ghai R."/>
            <person name="Kavagutti S V."/>
        </authorList>
    </citation>
    <scope>NUCLEOTIDE SEQUENCE</scope>
</reference>
<evidence type="ECO:0000313" key="4">
    <source>
        <dbReference type="EMBL" id="CAB4979650.1"/>
    </source>
</evidence>
<evidence type="ECO:0000313" key="5">
    <source>
        <dbReference type="EMBL" id="CAB5017646.1"/>
    </source>
</evidence>
<dbReference type="EMBL" id="CAFBQZ010000003">
    <property type="protein sequence ID" value="CAB5069895.1"/>
    <property type="molecule type" value="Genomic_DNA"/>
</dbReference>
<name>A0A6J6VN71_9ZZZZ</name>
<gene>
    <name evidence="1" type="ORF">UFOPK2589_01134</name>
    <name evidence="2" type="ORF">UFOPK2931_00196</name>
    <name evidence="3" type="ORF">UFOPK3287_00675</name>
    <name evidence="4" type="ORF">UFOPK3916_00927</name>
    <name evidence="5" type="ORF">UFOPK4074_00969</name>
    <name evidence="6" type="ORF">UFOPK4372_00093</name>
</gene>
<evidence type="ECO:0000313" key="2">
    <source>
        <dbReference type="EMBL" id="CAB4771917.1"/>
    </source>
</evidence>